<accession>A0AA88HE84</accession>
<evidence type="ECO:0000313" key="3">
    <source>
        <dbReference type="Proteomes" id="UP001187531"/>
    </source>
</evidence>
<feature type="region of interest" description="Disordered" evidence="1">
    <location>
        <begin position="157"/>
        <end position="185"/>
    </location>
</feature>
<sequence>MIIMKDTSYETVRALAQILPSREYLELEDQPATMILYTPALMAQITKRNDSVNGEILKLENDICNEFQNYFSNIGPNLAMSIVHDIGDPKNKALLKNPIDASLHLRLVTVDEIKRIIYGLRSNSSGSDQITLKTVKFIFHTISQTKGDMLEDTIQANSECDGSSDAPATSIAAANQPQSQRTSRGVAKRDAIAIAL</sequence>
<keyword evidence="3" id="KW-1185">Reference proteome</keyword>
<dbReference type="EMBL" id="JAVRJZ010000016">
    <property type="protein sequence ID" value="KAK2710425.1"/>
    <property type="molecule type" value="Genomic_DNA"/>
</dbReference>
<protein>
    <submittedName>
        <fullName evidence="2">Uncharacterized protein</fullName>
    </submittedName>
</protein>
<feature type="compositionally biased region" description="Polar residues" evidence="1">
    <location>
        <begin position="172"/>
        <end position="183"/>
    </location>
</feature>
<dbReference type="AlphaFoldDB" id="A0AA88HE84"/>
<organism evidence="2 3">
    <name type="scientific">Artemia franciscana</name>
    <name type="common">Brine shrimp</name>
    <name type="synonym">Artemia sanfranciscana</name>
    <dbReference type="NCBI Taxonomy" id="6661"/>
    <lineage>
        <taxon>Eukaryota</taxon>
        <taxon>Metazoa</taxon>
        <taxon>Ecdysozoa</taxon>
        <taxon>Arthropoda</taxon>
        <taxon>Crustacea</taxon>
        <taxon>Branchiopoda</taxon>
        <taxon>Anostraca</taxon>
        <taxon>Artemiidae</taxon>
        <taxon>Artemia</taxon>
    </lineage>
</organism>
<proteinExistence type="predicted"/>
<evidence type="ECO:0000313" key="2">
    <source>
        <dbReference type="EMBL" id="KAK2710425.1"/>
    </source>
</evidence>
<evidence type="ECO:0000256" key="1">
    <source>
        <dbReference type="SAM" id="MobiDB-lite"/>
    </source>
</evidence>
<comment type="caution">
    <text evidence="2">The sequence shown here is derived from an EMBL/GenBank/DDBJ whole genome shotgun (WGS) entry which is preliminary data.</text>
</comment>
<dbReference type="Proteomes" id="UP001187531">
    <property type="component" value="Unassembled WGS sequence"/>
</dbReference>
<name>A0AA88HE84_ARTSF</name>
<reference evidence="2" key="1">
    <citation type="submission" date="2023-07" db="EMBL/GenBank/DDBJ databases">
        <title>Chromosome-level genome assembly of Artemia franciscana.</title>
        <authorList>
            <person name="Jo E."/>
        </authorList>
    </citation>
    <scope>NUCLEOTIDE SEQUENCE</scope>
    <source>
        <tissue evidence="2">Whole body</tissue>
    </source>
</reference>
<gene>
    <name evidence="2" type="ORF">QYM36_011822</name>
</gene>